<dbReference type="GO" id="GO:0003676">
    <property type="term" value="F:nucleic acid binding"/>
    <property type="evidence" value="ECO:0007669"/>
    <property type="project" value="InterPro"/>
</dbReference>
<accession>A0A392M5B7</accession>
<feature type="non-terminal residue" evidence="1">
    <location>
        <position position="1"/>
    </location>
</feature>
<protein>
    <submittedName>
        <fullName evidence="1">FAR1-related protein</fullName>
    </submittedName>
</protein>
<evidence type="ECO:0000313" key="2">
    <source>
        <dbReference type="Proteomes" id="UP000265520"/>
    </source>
</evidence>
<dbReference type="GO" id="GO:0008270">
    <property type="term" value="F:zinc ion binding"/>
    <property type="evidence" value="ECO:0007669"/>
    <property type="project" value="InterPro"/>
</dbReference>
<proteinExistence type="predicted"/>
<sequence length="146" mass="16356">FLKEVRVKKNHDIAIQVLRKAITELDLLDVEESTEEFVNSTFEVMSNASNNQTINLCDPPFAASKGRPRTLRMKGSLELLKKGSYNCGYCKEKGHNKLKCPSLKNGRCDIINGQLSNSKVKASGIWKYINNFEQDHKIHDAGAVSS</sequence>
<reference evidence="1 2" key="1">
    <citation type="journal article" date="2018" name="Front. Plant Sci.">
        <title>Red Clover (Trifolium pratense) and Zigzag Clover (T. medium) - A Picture of Genomic Similarities and Differences.</title>
        <authorList>
            <person name="Dluhosova J."/>
            <person name="Istvanek J."/>
            <person name="Nedelnik J."/>
            <person name="Repkova J."/>
        </authorList>
    </citation>
    <scope>NUCLEOTIDE SEQUENCE [LARGE SCALE GENOMIC DNA]</scope>
    <source>
        <strain evidence="2">cv. 10/8</strain>
        <tissue evidence="1">Leaf</tissue>
    </source>
</reference>
<dbReference type="EMBL" id="LXQA010003710">
    <property type="protein sequence ID" value="MCH82449.1"/>
    <property type="molecule type" value="Genomic_DNA"/>
</dbReference>
<evidence type="ECO:0000313" key="1">
    <source>
        <dbReference type="EMBL" id="MCH82449.1"/>
    </source>
</evidence>
<comment type="caution">
    <text evidence="1">The sequence shown here is derived from an EMBL/GenBank/DDBJ whole genome shotgun (WGS) entry which is preliminary data.</text>
</comment>
<dbReference type="InterPro" id="IPR036875">
    <property type="entry name" value="Znf_CCHC_sf"/>
</dbReference>
<organism evidence="1 2">
    <name type="scientific">Trifolium medium</name>
    <dbReference type="NCBI Taxonomy" id="97028"/>
    <lineage>
        <taxon>Eukaryota</taxon>
        <taxon>Viridiplantae</taxon>
        <taxon>Streptophyta</taxon>
        <taxon>Embryophyta</taxon>
        <taxon>Tracheophyta</taxon>
        <taxon>Spermatophyta</taxon>
        <taxon>Magnoliopsida</taxon>
        <taxon>eudicotyledons</taxon>
        <taxon>Gunneridae</taxon>
        <taxon>Pentapetalae</taxon>
        <taxon>rosids</taxon>
        <taxon>fabids</taxon>
        <taxon>Fabales</taxon>
        <taxon>Fabaceae</taxon>
        <taxon>Papilionoideae</taxon>
        <taxon>50 kb inversion clade</taxon>
        <taxon>NPAAA clade</taxon>
        <taxon>Hologalegina</taxon>
        <taxon>IRL clade</taxon>
        <taxon>Trifolieae</taxon>
        <taxon>Trifolium</taxon>
    </lineage>
</organism>
<keyword evidence="2" id="KW-1185">Reference proteome</keyword>
<name>A0A392M5B7_9FABA</name>
<dbReference type="SUPFAM" id="SSF57756">
    <property type="entry name" value="Retrovirus zinc finger-like domains"/>
    <property type="match status" value="1"/>
</dbReference>
<dbReference type="AlphaFoldDB" id="A0A392M5B7"/>
<gene>
    <name evidence="1" type="ORF">A2U01_0003256</name>
</gene>
<dbReference type="Proteomes" id="UP000265520">
    <property type="component" value="Unassembled WGS sequence"/>
</dbReference>